<dbReference type="InterPro" id="IPR011084">
    <property type="entry name" value="DRMBL"/>
</dbReference>
<protein>
    <recommendedName>
        <fullName evidence="6">DNA repair metallo-beta-lactamase domain-containing protein</fullName>
    </recommendedName>
</protein>
<dbReference type="Pfam" id="PF07522">
    <property type="entry name" value="DRMBL"/>
    <property type="match status" value="1"/>
</dbReference>
<dbReference type="PANTHER" id="PTHR23240:SF6">
    <property type="entry name" value="DNA CROSS-LINK REPAIR 1A PROTEIN"/>
    <property type="match status" value="1"/>
</dbReference>
<name>H2AR08_KAZAF</name>
<dbReference type="eggNOG" id="KOG1361">
    <property type="taxonomic scope" value="Eukaryota"/>
</dbReference>
<dbReference type="GO" id="GO:0003684">
    <property type="term" value="F:damaged DNA binding"/>
    <property type="evidence" value="ECO:0007669"/>
    <property type="project" value="EnsemblFungi"/>
</dbReference>
<keyword evidence="3" id="KW-0227">DNA damage</keyword>
<dbReference type="GeneID" id="13884690"/>
<evidence type="ECO:0000313" key="8">
    <source>
        <dbReference type="Proteomes" id="UP000005220"/>
    </source>
</evidence>
<dbReference type="Gene3D" id="3.40.50.12650">
    <property type="match status" value="1"/>
</dbReference>
<proteinExistence type="inferred from homology"/>
<evidence type="ECO:0000259" key="6">
    <source>
        <dbReference type="Pfam" id="PF07522"/>
    </source>
</evidence>
<dbReference type="RefSeq" id="XP_003955943.1">
    <property type="nucleotide sequence ID" value="XM_003955894.1"/>
</dbReference>
<comment type="subcellular location">
    <subcellularLocation>
        <location evidence="1">Nucleus</location>
    </subcellularLocation>
</comment>
<keyword evidence="5" id="KW-0539">Nucleus</keyword>
<evidence type="ECO:0000256" key="3">
    <source>
        <dbReference type="ARBA" id="ARBA00022763"/>
    </source>
</evidence>
<evidence type="ECO:0000256" key="5">
    <source>
        <dbReference type="ARBA" id="ARBA00023242"/>
    </source>
</evidence>
<sequence>MPRKSIVELKSRDIRLKDTKRKIGKSKQRRLFEYDIPTTSNLKIQERNGFKLKVNSEEDPIILQEEKNEDSDGECAHPMSGKFQSIFCPICNLDISKLELFERETHCENCLESNEASTNVSKHYIEERRYTAVDEITFPSSIESIKSDGVHETVILNEEDLLVTLSDDNEEGLPFHLADDMEKIPTGPFLEQEDDPIIIDIASEEEEVKKTIKHTIKGNHTKIRKTFTEKLVKKRSSHFTVNKSSKRSTRKQAPLPSVKILSFINGFKVVVDGFNYEANSQINDYFLSHFHSDHYIGLKKSWDKADKIYCSPITSKLLQFKFKISADRIVSIPNREKHWITSNISVTPFDANHCPGAQVFLFQEWATKDSLKPMKQILHTGDFRSNSHLINEIHDFLKVSRNLTIDEVYLDTTYLSQNNNFPSQSEIVTKTTSYVIDFLQKRNKRHNILLGKPKKKIILVGSYSIGKEKLAISISRNLKCKMVVYNSELRSVYINDLLKDMKENSDSETEVHLVPIRMIKDEDSILKYLKDIIQLKWIEVELIGLIPTGWTMANSWWGMKYHKLPLENKFKISSNIEELSLDDDWYKKQVDTYKKFQIFNVPYSEHSSFTELVNFGTTDKFKWGKIIPTVNLHSLERITDMDEWFKVWKKINTDRTKGIYDCL</sequence>
<dbReference type="GO" id="GO:0035312">
    <property type="term" value="F:5'-3' DNA exonuclease activity"/>
    <property type="evidence" value="ECO:0007669"/>
    <property type="project" value="TreeGrafter"/>
</dbReference>
<dbReference type="InterPro" id="IPR036866">
    <property type="entry name" value="RibonucZ/Hydroxyglut_hydro"/>
</dbReference>
<evidence type="ECO:0000256" key="4">
    <source>
        <dbReference type="ARBA" id="ARBA00023204"/>
    </source>
</evidence>
<dbReference type="SUPFAM" id="SSF56281">
    <property type="entry name" value="Metallo-hydrolase/oxidoreductase"/>
    <property type="match status" value="1"/>
</dbReference>
<dbReference type="GO" id="GO:0005759">
    <property type="term" value="C:mitochondrial matrix"/>
    <property type="evidence" value="ECO:0007669"/>
    <property type="project" value="EnsemblFungi"/>
</dbReference>
<dbReference type="KEGG" id="kaf:KAFR_0B05120"/>
<evidence type="ECO:0000256" key="2">
    <source>
        <dbReference type="ARBA" id="ARBA00010304"/>
    </source>
</evidence>
<evidence type="ECO:0000256" key="1">
    <source>
        <dbReference type="ARBA" id="ARBA00004123"/>
    </source>
</evidence>
<dbReference type="InParanoid" id="H2AR08"/>
<dbReference type="Gene3D" id="3.60.15.10">
    <property type="entry name" value="Ribonuclease Z/Hydroxyacylglutathione hydrolase-like"/>
    <property type="match status" value="1"/>
</dbReference>
<dbReference type="CDD" id="cd16273">
    <property type="entry name" value="SNM1A-1C-like_MBL-fold"/>
    <property type="match status" value="1"/>
</dbReference>
<dbReference type="FunCoup" id="H2AR08">
    <property type="interactions" value="242"/>
</dbReference>
<comment type="similarity">
    <text evidence="2">Belongs to the DNA repair metallo-beta-lactamase (DRMBL) family.</text>
</comment>
<dbReference type="OrthoDB" id="262529at2759"/>
<evidence type="ECO:0000313" key="7">
    <source>
        <dbReference type="EMBL" id="CCF56808.1"/>
    </source>
</evidence>
<keyword evidence="4" id="KW-0234">DNA repair</keyword>
<dbReference type="AlphaFoldDB" id="H2AR08"/>
<reference evidence="7 8" key="1">
    <citation type="journal article" date="2011" name="Proc. Natl. Acad. Sci. U.S.A.">
        <title>Evolutionary erosion of yeast sex chromosomes by mating-type switching accidents.</title>
        <authorList>
            <person name="Gordon J.L."/>
            <person name="Armisen D."/>
            <person name="Proux-Wera E."/>
            <person name="Oheigeartaigh S.S."/>
            <person name="Byrne K.P."/>
            <person name="Wolfe K.H."/>
        </authorList>
    </citation>
    <scope>NUCLEOTIDE SEQUENCE [LARGE SCALE GENOMIC DNA]</scope>
    <source>
        <strain evidence="8">ATCC 22294 / BCRC 22015 / CBS 2517 / CECT 1963 / NBRC 1671 / NRRL Y-8276</strain>
    </source>
</reference>
<dbReference type="EMBL" id="HE650822">
    <property type="protein sequence ID" value="CCF56808.1"/>
    <property type="molecule type" value="Genomic_DNA"/>
</dbReference>
<dbReference type="HOGENOM" id="CLU_005260_7_0_1"/>
<dbReference type="STRING" id="1071382.H2AR08"/>
<dbReference type="GO" id="GO:0036297">
    <property type="term" value="P:interstrand cross-link repair"/>
    <property type="evidence" value="ECO:0007669"/>
    <property type="project" value="EnsemblFungi"/>
</dbReference>
<keyword evidence="8" id="KW-1185">Reference proteome</keyword>
<gene>
    <name evidence="7" type="primary">KAFR0B05120</name>
    <name evidence="7" type="ORF">KAFR_0B05120</name>
</gene>
<feature type="domain" description="DNA repair metallo-beta-lactamase" evidence="6">
    <location>
        <begin position="505"/>
        <end position="633"/>
    </location>
</feature>
<accession>H2AR08</accession>
<dbReference type="GO" id="GO:0005634">
    <property type="term" value="C:nucleus"/>
    <property type="evidence" value="ECO:0007669"/>
    <property type="project" value="UniProtKB-SubCell"/>
</dbReference>
<dbReference type="GO" id="GO:0006303">
    <property type="term" value="P:double-strand break repair via nonhomologous end joining"/>
    <property type="evidence" value="ECO:0007669"/>
    <property type="project" value="TreeGrafter"/>
</dbReference>
<dbReference type="Proteomes" id="UP000005220">
    <property type="component" value="Chromosome 2"/>
</dbReference>
<organism evidence="7 8">
    <name type="scientific">Kazachstania africana (strain ATCC 22294 / BCRC 22015 / CBS 2517 / CECT 1963 / NBRC 1671 / NRRL Y-8276)</name>
    <name type="common">Yeast</name>
    <name type="synonym">Kluyveromyces africanus</name>
    <dbReference type="NCBI Taxonomy" id="1071382"/>
    <lineage>
        <taxon>Eukaryota</taxon>
        <taxon>Fungi</taxon>
        <taxon>Dikarya</taxon>
        <taxon>Ascomycota</taxon>
        <taxon>Saccharomycotina</taxon>
        <taxon>Saccharomycetes</taxon>
        <taxon>Saccharomycetales</taxon>
        <taxon>Saccharomycetaceae</taxon>
        <taxon>Kazachstania</taxon>
    </lineage>
</organism>
<dbReference type="PANTHER" id="PTHR23240">
    <property type="entry name" value="DNA CROSS-LINK REPAIR PROTEIN PSO2/SNM1-RELATED"/>
    <property type="match status" value="1"/>
</dbReference>